<sequence>MSNQQAIYVVGSENRPPMLNKDNYVPWSSRLLRYAKSKPNEKLIYNSIMNHPYVRRMILEPVDPGREAEVNEMRAERLARAHDPLALMENSNNSYNYPVFHQDQSSSITYMQQPQPNNNFILRPSFNTNYMQQPMPNPKDIKDPTTAMNMELVLMDKAFKLNCLTPTNNNQIISSNHHNRQMAPLDMNLGQDRQMQIVRGNGGNQFRQYAGQNVGNLNGYNEVQNVRNPVVQNAVKNLDYRLKVMVMGTTKIRYGVTTVEDLVILLGTTQSYQEKGMLLIFRHRDLNKIEEVNANCILMAILQQASTLDTQIDKAPVYDLDRSAEILYDKACNDMQQKIEHLQAWLGDLKGKIKDTLCKSDSLDPLSQKLLNENVELEFQDAKKLLEAVEKRFGGNAATKKTQRNLIKQQYENFTAPSSEMLDQTFDRLQKLVNEFVNKPVFENYKAKSSEEEPKVVKKNDDVPIIENGYEAVHKELGDRLVRAATTASSLEAEQDSGRIADIDANEDIYLVNVHNDEDMFGVNDLDGDEVIVENVDVVEQAKEVVNDITLAKALKEIKKRLVDEELAFKLQAKKEEERLDREKAQQIEEVNISWDDVQAKIDTDYELAQRLQAEEQEELTDAKKAKLFMVNTFEDFRTELVEGKEKKAGTEPIQEITKKQKIEDDKETTRLKQFIEIITDDEEVAINAIALAVKSLMIVD</sequence>
<accession>A0A6L2JEF2</accession>
<organism evidence="2">
    <name type="scientific">Tanacetum cinerariifolium</name>
    <name type="common">Dalmatian daisy</name>
    <name type="synonym">Chrysanthemum cinerariifolium</name>
    <dbReference type="NCBI Taxonomy" id="118510"/>
    <lineage>
        <taxon>Eukaryota</taxon>
        <taxon>Viridiplantae</taxon>
        <taxon>Streptophyta</taxon>
        <taxon>Embryophyta</taxon>
        <taxon>Tracheophyta</taxon>
        <taxon>Spermatophyta</taxon>
        <taxon>Magnoliopsida</taxon>
        <taxon>eudicotyledons</taxon>
        <taxon>Gunneridae</taxon>
        <taxon>Pentapetalae</taxon>
        <taxon>asterids</taxon>
        <taxon>campanulids</taxon>
        <taxon>Asterales</taxon>
        <taxon>Asteraceae</taxon>
        <taxon>Asteroideae</taxon>
        <taxon>Anthemideae</taxon>
        <taxon>Anthemidinae</taxon>
        <taxon>Tanacetum</taxon>
    </lineage>
</organism>
<dbReference type="AlphaFoldDB" id="A0A6L2JEF2"/>
<keyword evidence="1" id="KW-0175">Coiled coil</keyword>
<name>A0A6L2JEF2_TANCI</name>
<reference evidence="2" key="1">
    <citation type="journal article" date="2019" name="Sci. Rep.">
        <title>Draft genome of Tanacetum cinerariifolium, the natural source of mosquito coil.</title>
        <authorList>
            <person name="Yamashiro T."/>
            <person name="Shiraishi A."/>
            <person name="Satake H."/>
            <person name="Nakayama K."/>
        </authorList>
    </citation>
    <scope>NUCLEOTIDE SEQUENCE</scope>
</reference>
<proteinExistence type="predicted"/>
<comment type="caution">
    <text evidence="2">The sequence shown here is derived from an EMBL/GenBank/DDBJ whole genome shotgun (WGS) entry which is preliminary data.</text>
</comment>
<evidence type="ECO:0000313" key="2">
    <source>
        <dbReference type="EMBL" id="GEU35120.1"/>
    </source>
</evidence>
<feature type="coiled-coil region" evidence="1">
    <location>
        <begin position="570"/>
        <end position="626"/>
    </location>
</feature>
<gene>
    <name evidence="2" type="ORF">Tci_007098</name>
</gene>
<evidence type="ECO:0000256" key="1">
    <source>
        <dbReference type="SAM" id="Coils"/>
    </source>
</evidence>
<dbReference type="EMBL" id="BKCJ010000656">
    <property type="protein sequence ID" value="GEU35120.1"/>
    <property type="molecule type" value="Genomic_DNA"/>
</dbReference>
<protein>
    <submittedName>
        <fullName evidence="2">Ribonuclease H-like domain-containing protein</fullName>
    </submittedName>
</protein>